<feature type="compositionally biased region" description="Low complexity" evidence="1">
    <location>
        <begin position="129"/>
        <end position="138"/>
    </location>
</feature>
<evidence type="ECO:0000313" key="3">
    <source>
        <dbReference type="Proteomes" id="UP000644610"/>
    </source>
</evidence>
<dbReference type="AlphaFoldDB" id="A0A8J3XLF6"/>
<gene>
    <name evidence="2" type="ORF">Psi02_15340</name>
</gene>
<evidence type="ECO:0000313" key="2">
    <source>
        <dbReference type="EMBL" id="GII45110.1"/>
    </source>
</evidence>
<keyword evidence="3" id="KW-1185">Reference proteome</keyword>
<organism evidence="2 3">
    <name type="scientific">Planotetraspora silvatica</name>
    <dbReference type="NCBI Taxonomy" id="234614"/>
    <lineage>
        <taxon>Bacteria</taxon>
        <taxon>Bacillati</taxon>
        <taxon>Actinomycetota</taxon>
        <taxon>Actinomycetes</taxon>
        <taxon>Streptosporangiales</taxon>
        <taxon>Streptosporangiaceae</taxon>
        <taxon>Planotetraspora</taxon>
    </lineage>
</organism>
<accession>A0A8J3XLF6</accession>
<sequence>MTPREELLSTRQLGQAGAELLYKTVWLVATGNGFPPPEGSASWNETAVTETAHDFVKDERGRKRLLDIAVRSVDERSFERLLETAVLNFLRDIARGTDFGKLIVRVKEILRDENEFHATLGPPERWTLTGGPTAPGATSPDDLMSATAGVEVVVPKWTSERRDAPLADRPSFVRLMTSVLTAAGGSLTAVDIARALTARLDHRKTPHATMLDIREGVSEPAQTTGDPATRTVAELHAVEIFNGLSDRERIIIPTLDRNVRDLARLIGTGRTQAAFIRQRLIDRLGDELADDDDPDSTATVLCDLCDDWLANRTGTDDATSRTNVRNERGDNS</sequence>
<dbReference type="EMBL" id="BOOQ01000008">
    <property type="protein sequence ID" value="GII45110.1"/>
    <property type="molecule type" value="Genomic_DNA"/>
</dbReference>
<evidence type="ECO:0000256" key="1">
    <source>
        <dbReference type="SAM" id="MobiDB-lite"/>
    </source>
</evidence>
<name>A0A8J3XLF6_9ACTN</name>
<dbReference type="Proteomes" id="UP000644610">
    <property type="component" value="Unassembled WGS sequence"/>
</dbReference>
<comment type="caution">
    <text evidence="2">The sequence shown here is derived from an EMBL/GenBank/DDBJ whole genome shotgun (WGS) entry which is preliminary data.</text>
</comment>
<protein>
    <submittedName>
        <fullName evidence="2">Uncharacterized protein</fullName>
    </submittedName>
</protein>
<dbReference type="RefSeq" id="WP_203972744.1">
    <property type="nucleotide sequence ID" value="NZ_BAAAKY010000022.1"/>
</dbReference>
<reference evidence="2" key="1">
    <citation type="submission" date="2021-01" db="EMBL/GenBank/DDBJ databases">
        <title>Whole genome shotgun sequence of Planotetraspora silvatica NBRC 100141.</title>
        <authorList>
            <person name="Komaki H."/>
            <person name="Tamura T."/>
        </authorList>
    </citation>
    <scope>NUCLEOTIDE SEQUENCE</scope>
    <source>
        <strain evidence="2">NBRC 100141</strain>
    </source>
</reference>
<proteinExistence type="predicted"/>
<feature type="region of interest" description="Disordered" evidence="1">
    <location>
        <begin position="120"/>
        <end position="143"/>
    </location>
</feature>